<comment type="caution">
    <text evidence="1">The sequence shown here is derived from an EMBL/GenBank/DDBJ whole genome shotgun (WGS) entry which is preliminary data.</text>
</comment>
<protein>
    <submittedName>
        <fullName evidence="1">Uncharacterized protein</fullName>
    </submittedName>
</protein>
<dbReference type="AlphaFoldDB" id="A0A0F8XJ54"/>
<evidence type="ECO:0000313" key="1">
    <source>
        <dbReference type="EMBL" id="KKK61115.1"/>
    </source>
</evidence>
<accession>A0A0F8XJ54</accession>
<dbReference type="EMBL" id="LAZR01062634">
    <property type="protein sequence ID" value="KKK61115.1"/>
    <property type="molecule type" value="Genomic_DNA"/>
</dbReference>
<sequence length="80" mass="9424">MTKYDHRITITTHWSDVRQLLEHIRYSDSRIRQATPTPDNLKPTHFVVDLWYRGTAKGWKAAKERAESIGLTVEEGYKHD</sequence>
<reference evidence="1" key="1">
    <citation type="journal article" date="2015" name="Nature">
        <title>Complex archaea that bridge the gap between prokaryotes and eukaryotes.</title>
        <authorList>
            <person name="Spang A."/>
            <person name="Saw J.H."/>
            <person name="Jorgensen S.L."/>
            <person name="Zaremba-Niedzwiedzka K."/>
            <person name="Martijn J."/>
            <person name="Lind A.E."/>
            <person name="van Eijk R."/>
            <person name="Schleper C."/>
            <person name="Guy L."/>
            <person name="Ettema T.J."/>
        </authorList>
    </citation>
    <scope>NUCLEOTIDE SEQUENCE</scope>
</reference>
<proteinExistence type="predicted"/>
<organism evidence="1">
    <name type="scientific">marine sediment metagenome</name>
    <dbReference type="NCBI Taxonomy" id="412755"/>
    <lineage>
        <taxon>unclassified sequences</taxon>
        <taxon>metagenomes</taxon>
        <taxon>ecological metagenomes</taxon>
    </lineage>
</organism>
<gene>
    <name evidence="1" type="ORF">LCGC14_3017570</name>
</gene>
<name>A0A0F8XJ54_9ZZZZ</name>